<name>A0A9N9E4E8_9GLOM</name>
<dbReference type="OrthoDB" id="2425036at2759"/>
<feature type="transmembrane region" description="Helical" evidence="1">
    <location>
        <begin position="97"/>
        <end position="119"/>
    </location>
</feature>
<feature type="transmembrane region" description="Helical" evidence="1">
    <location>
        <begin position="139"/>
        <end position="160"/>
    </location>
</feature>
<protein>
    <submittedName>
        <fullName evidence="2">18329_t:CDS:1</fullName>
    </submittedName>
</protein>
<proteinExistence type="predicted"/>
<feature type="transmembrane region" description="Helical" evidence="1">
    <location>
        <begin position="180"/>
        <end position="201"/>
    </location>
</feature>
<keyword evidence="1" id="KW-0472">Membrane</keyword>
<evidence type="ECO:0000256" key="1">
    <source>
        <dbReference type="SAM" id="Phobius"/>
    </source>
</evidence>
<dbReference type="EMBL" id="CAJVPY010006187">
    <property type="protein sequence ID" value="CAG8658012.1"/>
    <property type="molecule type" value="Genomic_DNA"/>
</dbReference>
<keyword evidence="3" id="KW-1185">Reference proteome</keyword>
<gene>
    <name evidence="2" type="ORF">DERYTH_LOCUS10556</name>
</gene>
<keyword evidence="1" id="KW-1133">Transmembrane helix</keyword>
<accession>A0A9N9E4E8</accession>
<feature type="transmembrane region" description="Helical" evidence="1">
    <location>
        <begin position="62"/>
        <end position="85"/>
    </location>
</feature>
<dbReference type="Gene3D" id="1.20.1070.10">
    <property type="entry name" value="Rhodopsin 7-helix transmembrane proteins"/>
    <property type="match status" value="1"/>
</dbReference>
<dbReference type="AlphaFoldDB" id="A0A9N9E4E8"/>
<sequence length="377" mass="42926">MEANSLDNSFSNLIMYKRDFQPYNQDPYITGGGLAYGILCTFSLFLMITLSIIYGRLEYNRIFAYFCVSMVALYIPHVLGAWIFGANLRRASTTFCWIQALWINASGIAAGLSVLIYSYEIYRRIVCHTTDGEWKRRKYYTAICIIFPLLVGVIPPFLIAERPDGIAPGPYFCMLYEPSIPMALVSVEGWNTLTSIFGIYFSMRTVIEVIALSYTYEESDKTPQHQLNAGAQDFDHDLNSPTSIATTNPRFSNITDNGIVSFYNPNSTAETNSTRTTSSIPVYVLLRLILFALLYCGITILSYGRDLYLSIRGIEYDRVNPSYLEYVVALLGIVIFIVFGTSIEACKAYWRFLKAFLSFRWLKRRKDSFGDWEPGNE</sequence>
<feature type="transmembrane region" description="Helical" evidence="1">
    <location>
        <begin position="323"/>
        <end position="350"/>
    </location>
</feature>
<dbReference type="Proteomes" id="UP000789405">
    <property type="component" value="Unassembled WGS sequence"/>
</dbReference>
<evidence type="ECO:0000313" key="2">
    <source>
        <dbReference type="EMBL" id="CAG8658012.1"/>
    </source>
</evidence>
<feature type="transmembrane region" description="Helical" evidence="1">
    <location>
        <begin position="34"/>
        <end position="55"/>
    </location>
</feature>
<organism evidence="2 3">
    <name type="scientific">Dentiscutata erythropus</name>
    <dbReference type="NCBI Taxonomy" id="1348616"/>
    <lineage>
        <taxon>Eukaryota</taxon>
        <taxon>Fungi</taxon>
        <taxon>Fungi incertae sedis</taxon>
        <taxon>Mucoromycota</taxon>
        <taxon>Glomeromycotina</taxon>
        <taxon>Glomeromycetes</taxon>
        <taxon>Diversisporales</taxon>
        <taxon>Gigasporaceae</taxon>
        <taxon>Dentiscutata</taxon>
    </lineage>
</organism>
<comment type="caution">
    <text evidence="2">The sequence shown here is derived from an EMBL/GenBank/DDBJ whole genome shotgun (WGS) entry which is preliminary data.</text>
</comment>
<feature type="transmembrane region" description="Helical" evidence="1">
    <location>
        <begin position="282"/>
        <end position="303"/>
    </location>
</feature>
<keyword evidence="1" id="KW-0812">Transmembrane</keyword>
<evidence type="ECO:0000313" key="3">
    <source>
        <dbReference type="Proteomes" id="UP000789405"/>
    </source>
</evidence>
<reference evidence="2" key="1">
    <citation type="submission" date="2021-06" db="EMBL/GenBank/DDBJ databases">
        <authorList>
            <person name="Kallberg Y."/>
            <person name="Tangrot J."/>
            <person name="Rosling A."/>
        </authorList>
    </citation>
    <scope>NUCLEOTIDE SEQUENCE</scope>
    <source>
        <strain evidence="2">MA453B</strain>
    </source>
</reference>